<dbReference type="AlphaFoldDB" id="D5XEP2"/>
<dbReference type="HOGENOM" id="CLU_1010934_0_0_9"/>
<dbReference type="PIRSF" id="PIRSF037409">
    <property type="entry name" value="UCP037409_transporter"/>
    <property type="match status" value="1"/>
</dbReference>
<feature type="transmembrane region" description="Helical" evidence="1">
    <location>
        <begin position="199"/>
        <end position="221"/>
    </location>
</feature>
<keyword evidence="1" id="KW-0812">Transmembrane</keyword>
<dbReference type="Proteomes" id="UP000002377">
    <property type="component" value="Chromosome"/>
</dbReference>
<feature type="transmembrane region" description="Helical" evidence="1">
    <location>
        <begin position="101"/>
        <end position="121"/>
    </location>
</feature>
<reference evidence="2 3" key="1">
    <citation type="submission" date="2010-05" db="EMBL/GenBank/DDBJ databases">
        <title>Complete sequence of Thermincola sp. JR.</title>
        <authorList>
            <consortium name="US DOE Joint Genome Institute"/>
            <person name="Lucas S."/>
            <person name="Copeland A."/>
            <person name="Lapidus A."/>
            <person name="Cheng J.-F."/>
            <person name="Bruce D."/>
            <person name="Goodwin L."/>
            <person name="Pitluck S."/>
            <person name="Chertkov O."/>
            <person name="Detter J.C."/>
            <person name="Han C."/>
            <person name="Tapia R."/>
            <person name="Land M."/>
            <person name="Hauser L."/>
            <person name="Kyrpides N."/>
            <person name="Mikhailova N."/>
            <person name="Hazen T.C."/>
            <person name="Woyke T."/>
        </authorList>
    </citation>
    <scope>NUCLEOTIDE SEQUENCE [LARGE SCALE GENOMIC DNA]</scope>
    <source>
        <strain evidence="2 3">JR</strain>
    </source>
</reference>
<dbReference type="KEGG" id="tjr:TherJR_1251"/>
<name>D5XEP2_THEPJ</name>
<dbReference type="STRING" id="635013.TherJR_1251"/>
<dbReference type="eggNOG" id="COG4827">
    <property type="taxonomic scope" value="Bacteria"/>
</dbReference>
<dbReference type="InterPro" id="IPR017199">
    <property type="entry name" value="UCP037409_transporter"/>
</dbReference>
<keyword evidence="1" id="KW-1133">Transmembrane helix</keyword>
<sequence>MLLKSGFLVATLILGIKTGLILGTSWLSRKAVVLVSSLFGAVLFFLAQIFAAHQKLLVNFLDRYTFVGAVLTAIFLIYLGLQESESVGWGKEGKKGKLAWLSFLPCPFCLAALAFSVIMLASITSVGITILGAGTAVVFTLLVIGAALGTRTLLKLTKFRPVTVFNQLLFFMGALTLAFSLIIPNFVQGMTMQSSPIEVSSPVLLAWVVIGFIGLTLIGYFRYQKTT</sequence>
<accession>D5XEP2</accession>
<protein>
    <submittedName>
        <fullName evidence="2">Uncharacterized conserved protein UCP037409, membrane transporter</fullName>
    </submittedName>
</protein>
<evidence type="ECO:0000313" key="2">
    <source>
        <dbReference type="EMBL" id="ADG82113.1"/>
    </source>
</evidence>
<dbReference type="OrthoDB" id="1952749at2"/>
<evidence type="ECO:0000313" key="3">
    <source>
        <dbReference type="Proteomes" id="UP000002377"/>
    </source>
</evidence>
<dbReference type="RefSeq" id="WP_013120132.1">
    <property type="nucleotide sequence ID" value="NC_014152.1"/>
</dbReference>
<dbReference type="EMBL" id="CP002028">
    <property type="protein sequence ID" value="ADG82113.1"/>
    <property type="molecule type" value="Genomic_DNA"/>
</dbReference>
<dbReference type="Pfam" id="PF09930">
    <property type="entry name" value="DUF2162"/>
    <property type="match status" value="1"/>
</dbReference>
<proteinExistence type="predicted"/>
<keyword evidence="3" id="KW-1185">Reference proteome</keyword>
<feature type="transmembrane region" description="Helical" evidence="1">
    <location>
        <begin position="31"/>
        <end position="51"/>
    </location>
</feature>
<keyword evidence="1" id="KW-0472">Membrane</keyword>
<organism evidence="2 3">
    <name type="scientific">Thermincola potens (strain JR)</name>
    <dbReference type="NCBI Taxonomy" id="635013"/>
    <lineage>
        <taxon>Bacteria</taxon>
        <taxon>Bacillati</taxon>
        <taxon>Bacillota</taxon>
        <taxon>Clostridia</taxon>
        <taxon>Eubacteriales</taxon>
        <taxon>Thermincolaceae</taxon>
        <taxon>Thermincola</taxon>
    </lineage>
</organism>
<feature type="transmembrane region" description="Helical" evidence="1">
    <location>
        <begin position="63"/>
        <end position="81"/>
    </location>
</feature>
<feature type="transmembrane region" description="Helical" evidence="1">
    <location>
        <begin position="168"/>
        <end position="187"/>
    </location>
</feature>
<evidence type="ECO:0000256" key="1">
    <source>
        <dbReference type="SAM" id="Phobius"/>
    </source>
</evidence>
<feature type="transmembrane region" description="Helical" evidence="1">
    <location>
        <begin position="6"/>
        <end position="24"/>
    </location>
</feature>
<feature type="transmembrane region" description="Helical" evidence="1">
    <location>
        <begin position="127"/>
        <end position="148"/>
    </location>
</feature>
<gene>
    <name evidence="2" type="ordered locus">TherJR_1251</name>
</gene>